<dbReference type="AlphaFoldDB" id="A0A399T2G9"/>
<accession>A0A399T2G9</accession>
<gene>
    <name evidence="2" type="ORF">D1614_10480</name>
</gene>
<dbReference type="RefSeq" id="WP_119437883.1">
    <property type="nucleotide sequence ID" value="NZ_QWGR01000005.1"/>
</dbReference>
<comment type="caution">
    <text evidence="2">The sequence shown here is derived from an EMBL/GenBank/DDBJ whole genome shotgun (WGS) entry which is preliminary data.</text>
</comment>
<evidence type="ECO:0000313" key="2">
    <source>
        <dbReference type="EMBL" id="RIJ48153.1"/>
    </source>
</evidence>
<dbReference type="Proteomes" id="UP000265926">
    <property type="component" value="Unassembled WGS sequence"/>
</dbReference>
<keyword evidence="3" id="KW-1185">Reference proteome</keyword>
<evidence type="ECO:0008006" key="4">
    <source>
        <dbReference type="Google" id="ProtNLM"/>
    </source>
</evidence>
<dbReference type="EMBL" id="QWGR01000005">
    <property type="protein sequence ID" value="RIJ48153.1"/>
    <property type="molecule type" value="Genomic_DNA"/>
</dbReference>
<evidence type="ECO:0000256" key="1">
    <source>
        <dbReference type="SAM" id="Phobius"/>
    </source>
</evidence>
<protein>
    <recommendedName>
        <fullName evidence="4">Neutral/alkaline non-lysosomal ceramidase N-terminal domain-containing protein</fullName>
    </recommendedName>
</protein>
<sequence>MKKVAKIIGMVVVVFLAGLIIWMLTNLKDRHPGYSADLKVTGTSPAGLKAGFAAVPITPEVPDRWVDKNDDAKYKPKDGDTFIDGNGNGKFDPVWIAGFSNSKPANGVHDDTWARTLIIDDGTTRLAIVIIDAIGFMHDDVVDVRKMIPAEAGITYTLIASTHTHESADLLGLWGKSPLKSGINPDYMMFVKNQIVKSVVEASESLRPARLEISQDLTGAIPLVKDTRKPEVFDSGLRMIKAVDKENDQVLGTVVAWGNHPETLWSRNLLISSDFPHFVRDGVENGVFNGESLMKPGVGGVCVYMNGALGGLMCTHPSLAVKDPFTGEEFKEGSFEKAAAEGKHLSMLALNAMEQPESIIDSANISLLVRTISLPIDNNLFKLATALGVMDRGTSGWMKMRSELSVFRIGPMSFVSIPGEIYPEIVNGGVDALPEGDLGIQAVEVPPIRGMMAGDFKFIIGLANDEIGYIIPKSQWDVKAPFAYGREKAQYGEGNSLGKETAPLLHRNIQEMLNELNGN</sequence>
<dbReference type="OrthoDB" id="9809781at2"/>
<name>A0A399T2G9_9BACT</name>
<keyword evidence="1" id="KW-0812">Transmembrane</keyword>
<proteinExistence type="predicted"/>
<reference evidence="2 3" key="1">
    <citation type="submission" date="2018-08" db="EMBL/GenBank/DDBJ databases">
        <title>Pallidiluteibacterium maritimus gen. nov., sp. nov., isolated from coastal sediment.</title>
        <authorList>
            <person name="Zhou L.Y."/>
        </authorList>
    </citation>
    <scope>NUCLEOTIDE SEQUENCE [LARGE SCALE GENOMIC DNA]</scope>
    <source>
        <strain evidence="2 3">XSD2</strain>
    </source>
</reference>
<organism evidence="2 3">
    <name type="scientific">Maribellus luteus</name>
    <dbReference type="NCBI Taxonomy" id="2305463"/>
    <lineage>
        <taxon>Bacteria</taxon>
        <taxon>Pseudomonadati</taxon>
        <taxon>Bacteroidota</taxon>
        <taxon>Bacteroidia</taxon>
        <taxon>Marinilabiliales</taxon>
        <taxon>Prolixibacteraceae</taxon>
        <taxon>Maribellus</taxon>
    </lineage>
</organism>
<keyword evidence="1" id="KW-0472">Membrane</keyword>
<feature type="transmembrane region" description="Helical" evidence="1">
    <location>
        <begin position="7"/>
        <end position="25"/>
    </location>
</feature>
<evidence type="ECO:0000313" key="3">
    <source>
        <dbReference type="Proteomes" id="UP000265926"/>
    </source>
</evidence>
<keyword evidence="1" id="KW-1133">Transmembrane helix</keyword>